<reference evidence="2" key="1">
    <citation type="journal article" date="2019" name="Int. J. Syst. Evol. Microbiol.">
        <title>The Global Catalogue of Microorganisms (GCM) 10K type strain sequencing project: providing services to taxonomists for standard genome sequencing and annotation.</title>
        <authorList>
            <consortium name="The Broad Institute Genomics Platform"/>
            <consortium name="The Broad Institute Genome Sequencing Center for Infectious Disease"/>
            <person name="Wu L."/>
            <person name="Ma J."/>
        </authorList>
    </citation>
    <scope>NUCLEOTIDE SEQUENCE [LARGE SCALE GENOMIC DNA]</scope>
    <source>
        <strain evidence="2">JCM 12696</strain>
    </source>
</reference>
<gene>
    <name evidence="1" type="ORF">GCM10009654_49700</name>
</gene>
<organism evidence="1 2">
    <name type="scientific">Streptomyces hebeiensis</name>
    <dbReference type="NCBI Taxonomy" id="229486"/>
    <lineage>
        <taxon>Bacteria</taxon>
        <taxon>Bacillati</taxon>
        <taxon>Actinomycetota</taxon>
        <taxon>Actinomycetes</taxon>
        <taxon>Kitasatosporales</taxon>
        <taxon>Streptomycetaceae</taxon>
        <taxon>Streptomyces</taxon>
    </lineage>
</organism>
<sequence length="518" mass="55650">MSIDNRLSRRGAVGLLTGAAASAGFVAAPAAGARTAAAGGSARPAPSDLRFEITHRFRPVHLIPPRLVAYDTASAGGRAALARVNTGAAVRTDEGPVAPWASVVLDVRELAARGSVTAGLAAADGDGVRARYDAAGVVSVELVRSGAVRTVTSAEVRLAAPFRFAFVVTANAVGVFSEGGGHHTGTAFPWQPLLTDQGKLADLQDLHRPARLNRLRYAFGADGARLARAQAGPFGQLGLRDVSLVRNADGTPYVREGLLHFTATSSGVGYAHQAHTGVWRLDPEHPERMEQVGSHFFSYENLLVGNHGGQLVRDADRDRFIALACGGNLPTPGVTVRHGTGGDELLHGVRLIKARRLELPFANAAWDPALRLIDGRWHYAYANVTDFQPSLRFRPVLAAAAAGGDYDERIKVLRRDTSWPNNHEGCRLQRFGDRWYLLTSDAESRQYLVHDMAMRPRRPLDAPYPLGTPFPEVFPLAGPGGTEKWLMVTSDERGYEEASSHPLLGYGVHGDVIVMRAV</sequence>
<dbReference type="RefSeq" id="WP_344280857.1">
    <property type="nucleotide sequence ID" value="NZ_BAAAKV010000050.1"/>
</dbReference>
<keyword evidence="2" id="KW-1185">Reference proteome</keyword>
<accession>A0ABP4FM72</accession>
<evidence type="ECO:0000313" key="2">
    <source>
        <dbReference type="Proteomes" id="UP001501371"/>
    </source>
</evidence>
<dbReference type="InterPro" id="IPR006311">
    <property type="entry name" value="TAT_signal"/>
</dbReference>
<comment type="caution">
    <text evidence="1">The sequence shown here is derived from an EMBL/GenBank/DDBJ whole genome shotgun (WGS) entry which is preliminary data.</text>
</comment>
<proteinExistence type="predicted"/>
<name>A0ABP4FM72_9ACTN</name>
<dbReference type="Proteomes" id="UP001501371">
    <property type="component" value="Unassembled WGS sequence"/>
</dbReference>
<dbReference type="PROSITE" id="PS51318">
    <property type="entry name" value="TAT"/>
    <property type="match status" value="1"/>
</dbReference>
<protein>
    <submittedName>
        <fullName evidence="1">Uncharacterized protein</fullName>
    </submittedName>
</protein>
<dbReference type="EMBL" id="BAAAKV010000050">
    <property type="protein sequence ID" value="GAA1186182.1"/>
    <property type="molecule type" value="Genomic_DNA"/>
</dbReference>
<evidence type="ECO:0000313" key="1">
    <source>
        <dbReference type="EMBL" id="GAA1186182.1"/>
    </source>
</evidence>